<accession>A0A8R1EJX3</accession>
<dbReference type="EnsemblMetazoa" id="CJA36610.1">
    <property type="protein sequence ID" value="CJA36610.1"/>
    <property type="gene ID" value="WBGene00212457"/>
</dbReference>
<protein>
    <submittedName>
        <fullName evidence="1">Uncharacterized protein</fullName>
    </submittedName>
</protein>
<name>A0A8R1EJX3_CAEJA</name>
<keyword evidence="2" id="KW-1185">Reference proteome</keyword>
<sequence length="77" mass="9353">MPQQNRTPRTTEEELAHREQSLMNRQDFRTIHTMKDTPRLSELHEYRMSKIRENLEAERKKSWIYVGNSFRQPPPAK</sequence>
<reference evidence="1" key="2">
    <citation type="submission" date="2022-06" db="UniProtKB">
        <authorList>
            <consortium name="EnsemblMetazoa"/>
        </authorList>
    </citation>
    <scope>IDENTIFICATION</scope>
    <source>
        <strain evidence="1">DF5081</strain>
    </source>
</reference>
<organism evidence="1 2">
    <name type="scientific">Caenorhabditis japonica</name>
    <dbReference type="NCBI Taxonomy" id="281687"/>
    <lineage>
        <taxon>Eukaryota</taxon>
        <taxon>Metazoa</taxon>
        <taxon>Ecdysozoa</taxon>
        <taxon>Nematoda</taxon>
        <taxon>Chromadorea</taxon>
        <taxon>Rhabditida</taxon>
        <taxon>Rhabditina</taxon>
        <taxon>Rhabditomorpha</taxon>
        <taxon>Rhabditoidea</taxon>
        <taxon>Rhabditidae</taxon>
        <taxon>Peloderinae</taxon>
        <taxon>Caenorhabditis</taxon>
    </lineage>
</organism>
<dbReference type="AlphaFoldDB" id="A0A8R1EJX3"/>
<evidence type="ECO:0000313" key="2">
    <source>
        <dbReference type="Proteomes" id="UP000005237"/>
    </source>
</evidence>
<evidence type="ECO:0000313" key="1">
    <source>
        <dbReference type="EnsemblMetazoa" id="CJA36610.1"/>
    </source>
</evidence>
<dbReference type="Proteomes" id="UP000005237">
    <property type="component" value="Unassembled WGS sequence"/>
</dbReference>
<reference evidence="2" key="1">
    <citation type="submission" date="2010-08" db="EMBL/GenBank/DDBJ databases">
        <authorList>
            <consortium name="Caenorhabditis japonica Sequencing Consortium"/>
            <person name="Wilson R.K."/>
        </authorList>
    </citation>
    <scope>NUCLEOTIDE SEQUENCE [LARGE SCALE GENOMIC DNA]</scope>
    <source>
        <strain evidence="2">DF5081</strain>
    </source>
</reference>
<proteinExistence type="predicted"/>